<dbReference type="FunFam" id="3.30.70.870:FF:000003">
    <property type="entry name" value="GTP-binding protein TypA"/>
    <property type="match status" value="1"/>
</dbReference>
<dbReference type="InterPro" id="IPR048876">
    <property type="entry name" value="BipA_C"/>
</dbReference>
<dbReference type="Gene3D" id="3.30.70.240">
    <property type="match status" value="1"/>
</dbReference>
<dbReference type="PRINTS" id="PR00315">
    <property type="entry name" value="ELONGATNFCT"/>
</dbReference>
<dbReference type="GO" id="GO:0010467">
    <property type="term" value="P:gene expression"/>
    <property type="evidence" value="ECO:0007669"/>
    <property type="project" value="UniProtKB-ARBA"/>
</dbReference>
<dbReference type="SMART" id="SM00838">
    <property type="entry name" value="EFG_C"/>
    <property type="match status" value="1"/>
</dbReference>
<dbReference type="Pfam" id="PF00679">
    <property type="entry name" value="EFG_C"/>
    <property type="match status" value="1"/>
</dbReference>
<feature type="domain" description="Tr-type G" evidence="5">
    <location>
        <begin position="5"/>
        <end position="202"/>
    </location>
</feature>
<feature type="binding site" evidence="4">
    <location>
        <begin position="130"/>
        <end position="133"/>
    </location>
    <ligand>
        <name>GTP</name>
        <dbReference type="ChEBI" id="CHEBI:37565"/>
    </ligand>
</feature>
<dbReference type="EC" id="3.6.5.-" evidence="4"/>
<dbReference type="Proteomes" id="UP000571018">
    <property type="component" value="Unassembled WGS sequence"/>
</dbReference>
<keyword evidence="4" id="KW-0820">tRNA-binding</keyword>
<dbReference type="FunFam" id="3.30.70.240:FF:000002">
    <property type="entry name" value="GTP-binding protein TypA"/>
    <property type="match status" value="1"/>
</dbReference>
<dbReference type="PROSITE" id="PS51722">
    <property type="entry name" value="G_TR_2"/>
    <property type="match status" value="1"/>
</dbReference>
<dbReference type="CDD" id="cd03691">
    <property type="entry name" value="BipA_TypA_II"/>
    <property type="match status" value="1"/>
</dbReference>
<dbReference type="PANTHER" id="PTHR42908">
    <property type="entry name" value="TRANSLATION ELONGATION FACTOR-RELATED"/>
    <property type="match status" value="1"/>
</dbReference>
<dbReference type="InterPro" id="IPR035647">
    <property type="entry name" value="EFG_III/V"/>
</dbReference>
<dbReference type="HAMAP" id="MF_00849">
    <property type="entry name" value="BipA"/>
    <property type="match status" value="1"/>
</dbReference>
<dbReference type="CDD" id="cd01891">
    <property type="entry name" value="TypA_BipA"/>
    <property type="match status" value="1"/>
</dbReference>
<dbReference type="PANTHER" id="PTHR42908:SF8">
    <property type="entry name" value="TR-TYPE G DOMAIN-CONTAINING PROTEIN"/>
    <property type="match status" value="1"/>
</dbReference>
<keyword evidence="4" id="KW-0378">Hydrolase</keyword>
<evidence type="ECO:0000259" key="5">
    <source>
        <dbReference type="PROSITE" id="PS51722"/>
    </source>
</evidence>
<evidence type="ECO:0000256" key="4">
    <source>
        <dbReference type="HAMAP-Rule" id="MF_00849"/>
    </source>
</evidence>
<accession>A0A839A4W8</accession>
<comment type="catalytic activity">
    <reaction evidence="3 4">
        <text>GTP + H2O = GDP + phosphate + H(+)</text>
        <dbReference type="Rhea" id="RHEA:19669"/>
        <dbReference type="ChEBI" id="CHEBI:15377"/>
        <dbReference type="ChEBI" id="CHEBI:15378"/>
        <dbReference type="ChEBI" id="CHEBI:37565"/>
        <dbReference type="ChEBI" id="CHEBI:43474"/>
        <dbReference type="ChEBI" id="CHEBI:58189"/>
    </reaction>
</comment>
<dbReference type="GO" id="GO:0009409">
    <property type="term" value="P:response to cold"/>
    <property type="evidence" value="ECO:0007669"/>
    <property type="project" value="UniProtKB-ARBA"/>
</dbReference>
<dbReference type="FunFam" id="2.40.30.10:FF:000016">
    <property type="entry name" value="GTP-binding protein TypA"/>
    <property type="match status" value="1"/>
</dbReference>
<dbReference type="SUPFAM" id="SSF54980">
    <property type="entry name" value="EF-G C-terminal domain-like"/>
    <property type="match status" value="2"/>
</dbReference>
<feature type="binding site" evidence="4">
    <location>
        <begin position="17"/>
        <end position="22"/>
    </location>
    <ligand>
        <name>GTP</name>
        <dbReference type="ChEBI" id="CHEBI:37565"/>
    </ligand>
</feature>
<dbReference type="Pfam" id="PF03144">
    <property type="entry name" value="GTP_EFTU_D2"/>
    <property type="match status" value="1"/>
</dbReference>
<dbReference type="InterPro" id="IPR005225">
    <property type="entry name" value="Small_GTP-bd"/>
</dbReference>
<comment type="similarity">
    <text evidence="4">Belongs to the TRAFAC class translation factor GTPase superfamily. Classic translation factor GTPase family. BipA subfamily.</text>
</comment>
<keyword evidence="7" id="KW-1185">Reference proteome</keyword>
<dbReference type="Pfam" id="PF21018">
    <property type="entry name" value="BipA_C"/>
    <property type="match status" value="1"/>
</dbReference>
<dbReference type="FunFam" id="3.40.50.300:FF:000055">
    <property type="entry name" value="GTP-binding protein TypA"/>
    <property type="match status" value="1"/>
</dbReference>
<dbReference type="Gene3D" id="3.30.70.870">
    <property type="entry name" value="Elongation Factor G (Translational Gtpase), domain 3"/>
    <property type="match status" value="1"/>
</dbReference>
<dbReference type="AlphaFoldDB" id="A0A839A4W8"/>
<dbReference type="InterPro" id="IPR004161">
    <property type="entry name" value="EFTu-like_2"/>
</dbReference>
<dbReference type="NCBIfam" id="TIGR01394">
    <property type="entry name" value="TypA_BipA"/>
    <property type="match status" value="1"/>
</dbReference>
<dbReference type="Gene3D" id="3.40.50.300">
    <property type="entry name" value="P-loop containing nucleotide triphosphate hydrolases"/>
    <property type="match status" value="1"/>
</dbReference>
<dbReference type="InterPro" id="IPR031157">
    <property type="entry name" value="G_TR_CS"/>
</dbReference>
<dbReference type="InterPro" id="IPR009000">
    <property type="entry name" value="Transl_B-barrel_sf"/>
</dbReference>
<evidence type="ECO:0000256" key="2">
    <source>
        <dbReference type="ARBA" id="ARBA00023134"/>
    </source>
</evidence>
<dbReference type="InterPro" id="IPR042116">
    <property type="entry name" value="TypA/BipA_C"/>
</dbReference>
<dbReference type="InterPro" id="IPR027417">
    <property type="entry name" value="P-loop_NTPase"/>
</dbReference>
<keyword evidence="4" id="KW-0694">RNA-binding</keyword>
<dbReference type="RefSeq" id="WP_218930576.1">
    <property type="nucleotide sequence ID" value="NZ_JACAOA010000006.1"/>
</dbReference>
<dbReference type="Gene3D" id="2.40.50.250">
    <property type="entry name" value="bipa protein"/>
    <property type="match status" value="1"/>
</dbReference>
<keyword evidence="2 4" id="KW-0342">GTP-binding</keyword>
<name>A0A839A4W8_9LACT</name>
<dbReference type="FunFam" id="2.40.50.250:FF:000001">
    <property type="entry name" value="GTP-binding protein TypA"/>
    <property type="match status" value="1"/>
</dbReference>
<dbReference type="EMBL" id="JACAOA010000006">
    <property type="protein sequence ID" value="MBA5728860.1"/>
    <property type="molecule type" value="Genomic_DNA"/>
</dbReference>
<keyword evidence="4" id="KW-0690">Ribosome biogenesis</keyword>
<dbReference type="NCBIfam" id="TIGR00231">
    <property type="entry name" value="small_GTP"/>
    <property type="match status" value="1"/>
</dbReference>
<dbReference type="InterPro" id="IPR035651">
    <property type="entry name" value="BipA_V"/>
</dbReference>
<dbReference type="InterPro" id="IPR000795">
    <property type="entry name" value="T_Tr_GTP-bd_dom"/>
</dbReference>
<dbReference type="SUPFAM" id="SSF52540">
    <property type="entry name" value="P-loop containing nucleoside triphosphate hydrolases"/>
    <property type="match status" value="1"/>
</dbReference>
<dbReference type="Pfam" id="PF00009">
    <property type="entry name" value="GTP_EFTU"/>
    <property type="match status" value="1"/>
</dbReference>
<protein>
    <recommendedName>
        <fullName evidence="4">Large ribosomal subunit assembly factor BipA</fullName>
        <ecNumber evidence="4">3.6.5.-</ecNumber>
    </recommendedName>
    <alternativeName>
        <fullName evidence="4">GTP-binding protein BipA</fullName>
    </alternativeName>
</protein>
<dbReference type="InterPro" id="IPR047043">
    <property type="entry name" value="BipA_III"/>
</dbReference>
<comment type="function">
    <text evidence="4">A 50S ribosomal subunit assembly protein with GTPase activity, required for 50S subunit assembly at low temperatures, may also play a role in translation. Binds GTP and analogs. Binds the 70S ribosome between the 30S and 50S subunits, in a similar position as ribosome-bound EF-G; it contacts a number of ribosomal proteins, both rRNAs and the A-site tRNA.</text>
</comment>
<dbReference type="Gene3D" id="2.40.30.10">
    <property type="entry name" value="Translation factors"/>
    <property type="match status" value="1"/>
</dbReference>
<dbReference type="GO" id="GO:0003924">
    <property type="term" value="F:GTPase activity"/>
    <property type="evidence" value="ECO:0007669"/>
    <property type="project" value="UniProtKB-UniRule"/>
</dbReference>
<comment type="subcellular location">
    <subcellularLocation>
        <location evidence="4">Cytoplasm</location>
    </subcellularLocation>
    <text evidence="4">Binds to ribosomes.</text>
</comment>
<gene>
    <name evidence="6" type="primary">typA</name>
    <name evidence="4" type="synonym">bipA</name>
    <name evidence="6" type="ORF">HW423_03565</name>
</gene>
<dbReference type="GO" id="GO:0019843">
    <property type="term" value="F:rRNA binding"/>
    <property type="evidence" value="ECO:0007669"/>
    <property type="project" value="UniProtKB-KW"/>
</dbReference>
<keyword evidence="4" id="KW-0699">rRNA-binding</keyword>
<proteinExistence type="inferred from homology"/>
<dbReference type="GO" id="GO:0005829">
    <property type="term" value="C:cytosol"/>
    <property type="evidence" value="ECO:0007669"/>
    <property type="project" value="TreeGrafter"/>
</dbReference>
<dbReference type="InterPro" id="IPR006298">
    <property type="entry name" value="BipA"/>
</dbReference>
<dbReference type="GO" id="GO:0000049">
    <property type="term" value="F:tRNA binding"/>
    <property type="evidence" value="ECO:0007669"/>
    <property type="project" value="UniProtKB-KW"/>
</dbReference>
<organism evidence="6 7">
    <name type="scientific">Ruoffia halotolerans</name>
    <dbReference type="NCBI Taxonomy" id="2748684"/>
    <lineage>
        <taxon>Bacteria</taxon>
        <taxon>Bacillati</taxon>
        <taxon>Bacillota</taxon>
        <taxon>Bacilli</taxon>
        <taxon>Lactobacillales</taxon>
        <taxon>Aerococcaceae</taxon>
        <taxon>Ruoffia</taxon>
    </lineage>
</organism>
<keyword evidence="1 4" id="KW-0547">Nucleotide-binding</keyword>
<dbReference type="PROSITE" id="PS00301">
    <property type="entry name" value="G_TR_1"/>
    <property type="match status" value="1"/>
</dbReference>
<dbReference type="GO" id="GO:0005525">
    <property type="term" value="F:GTP binding"/>
    <property type="evidence" value="ECO:0007669"/>
    <property type="project" value="UniProtKB-UniRule"/>
</dbReference>
<dbReference type="SUPFAM" id="SSF50447">
    <property type="entry name" value="Translation proteins"/>
    <property type="match status" value="1"/>
</dbReference>
<dbReference type="GO" id="GO:0043022">
    <property type="term" value="F:ribosome binding"/>
    <property type="evidence" value="ECO:0007669"/>
    <property type="project" value="UniProtKB-UniRule"/>
</dbReference>
<evidence type="ECO:0000313" key="6">
    <source>
        <dbReference type="EMBL" id="MBA5728860.1"/>
    </source>
</evidence>
<dbReference type="InterPro" id="IPR047041">
    <property type="entry name" value="BipA_GTP-bd_dom"/>
</dbReference>
<dbReference type="GO" id="GO:1990904">
    <property type="term" value="C:ribonucleoprotein complex"/>
    <property type="evidence" value="ECO:0007669"/>
    <property type="project" value="TreeGrafter"/>
</dbReference>
<evidence type="ECO:0000313" key="7">
    <source>
        <dbReference type="Proteomes" id="UP000571018"/>
    </source>
</evidence>
<evidence type="ECO:0000256" key="1">
    <source>
        <dbReference type="ARBA" id="ARBA00022741"/>
    </source>
</evidence>
<keyword evidence="4" id="KW-0963">Cytoplasm</keyword>
<dbReference type="InterPro" id="IPR047042">
    <property type="entry name" value="BipA_II"/>
</dbReference>
<sequence length="610" mass="67839">MELRNDIRNIAIIAHVDHGKTSLVNELLIQSDTLDGHTQLDDRAMDNNDIERERGITILAKNTAVDYKGTRINIMDTPGHADFGGEVERIMKMVDGVVLVVDAYEGTMPQTRFVLKRALDEGLVPVVVVNKIDKPSARPEEVVDEVLELFIELGADDDQIEFPVVYASALNGTSSTSSDPEDQEDNMDAIFDAVLEHVPAPEDNRDEPLQFQVSMLDYSDYVGRIGIGRVFQGTIKVGDSVTLMKTDGSTKNFRVSKMFGFFGLNRVEINEAIGGDLIALSGMDDIFVGETVSSSTDPIAMPLLHVDEPTLQMKFLTNNSPFAGREGKYVTARNLEDRLARELQTDVSLNVEPTDSPDAFTVSGRGELHLSILIENMRREGYEFQVSRPEVIIREIDGVASEPFERLQIDTPEEYMGSIIEALGTRKAEMADMINPGNGQVRLIFLVPARGLIGFATEFMSLTRGYGIMNHTFDEYRPAVGGSIGRRRNGALVSLDSGQATTYSIMNIEERGQIYITPGTEVYGGMIIGEHNRENDLTVNITKAKQQTNVRSANKDQTNVIKQPKILTLEESLQFMDEDEYCEVTPESIRLRKQILDKSAREKASKKDKK</sequence>
<comment type="subunit">
    <text evidence="4">Monomer.</text>
</comment>
<dbReference type="CDD" id="cd03710">
    <property type="entry name" value="BipA_TypA_C"/>
    <property type="match status" value="1"/>
</dbReference>
<evidence type="ECO:0000256" key="3">
    <source>
        <dbReference type="ARBA" id="ARBA00048548"/>
    </source>
</evidence>
<dbReference type="InterPro" id="IPR000640">
    <property type="entry name" value="EFG_V-like"/>
</dbReference>
<dbReference type="GO" id="GO:0000027">
    <property type="term" value="P:ribosomal large subunit assembly"/>
    <property type="evidence" value="ECO:0007669"/>
    <property type="project" value="UniProtKB-UniRule"/>
</dbReference>
<reference evidence="6 7" key="1">
    <citation type="submission" date="2020-06" db="EMBL/GenBank/DDBJ databases">
        <title>Reclassification of Facklamia ignava, Facklamia soureckii and Facklami tabacinasalis as Falseniella iganva gen. nov., comb. nov., Hutsoniella ignava gen. nov., comb. nov., and Ruoffia tabacinasalis gen. nov., comb. nov and description of Ruoffia haltotolerans sp. nov., isolated from hypersaline Inland Sea of Qatar.</title>
        <authorList>
            <person name="Fotedar R."/>
            <person name="Sankaranarayanan K."/>
            <person name="Lawson P."/>
            <person name="Caldwell M."/>
            <person name="Zeyara A."/>
            <person name="Al Malki A."/>
            <person name="Ali M."/>
        </authorList>
    </citation>
    <scope>NUCLEOTIDE SEQUENCE [LARGE SCALE GENOMIC DNA]</scope>
    <source>
        <strain evidence="6 7">INB8</strain>
    </source>
</reference>
<dbReference type="CDD" id="cd16263">
    <property type="entry name" value="BipA_III"/>
    <property type="match status" value="1"/>
</dbReference>
<comment type="caution">
    <text evidence="6">The sequence shown here is derived from an EMBL/GenBank/DDBJ whole genome shotgun (WGS) entry which is preliminary data.</text>
</comment>